<dbReference type="Proteomes" id="UP000000768">
    <property type="component" value="Chromosome 5"/>
</dbReference>
<dbReference type="Gramene" id="OQU82965">
    <property type="protein sequence ID" value="OQU82965"/>
    <property type="gene ID" value="SORBI_3005G054401"/>
</dbReference>
<evidence type="ECO:0000313" key="3">
    <source>
        <dbReference type="Proteomes" id="UP000000768"/>
    </source>
</evidence>
<reference evidence="2" key="2">
    <citation type="submission" date="2017-02" db="EMBL/GenBank/DDBJ databases">
        <title>WGS assembly of Sorghum bicolor.</title>
        <authorList>
            <person name="Paterson A."/>
            <person name="Mullet J."/>
            <person name="Bowers J."/>
            <person name="Bruggmann R."/>
            <person name="Dubchak I."/>
            <person name="Grimwood J."/>
            <person name="Gundlach H."/>
            <person name="Haberer G."/>
            <person name="Hellsten U."/>
            <person name="Mitros T."/>
            <person name="Poliakov A."/>
            <person name="Schmutz J."/>
            <person name="Spannagl M."/>
            <person name="Tang H."/>
            <person name="Wang X."/>
            <person name="Wicker T."/>
            <person name="Bharti A."/>
            <person name="Chapman J."/>
            <person name="Feltus F."/>
            <person name="Gowik U."/>
            <person name="Grigoriev I."/>
            <person name="Lyons E."/>
            <person name="Maher C."/>
            <person name="Martis M."/>
            <person name="Narechania A."/>
            <person name="Otillar R."/>
            <person name="Penning B."/>
            <person name="Salamov A."/>
            <person name="Wang Y."/>
            <person name="Zhang L."/>
            <person name="Carpita N."/>
            <person name="Freeling M."/>
            <person name="Gingle A."/>
            <person name="Hash C."/>
            <person name="Keller B."/>
            <person name="Klein P."/>
            <person name="Kresovich S."/>
            <person name="Mccann M."/>
            <person name="Ming R."/>
            <person name="Peterson D."/>
            <person name="Rahman M."/>
            <person name="Ware D."/>
            <person name="Westhoff P."/>
            <person name="Mayer K."/>
            <person name="Messing J."/>
            <person name="Sims D."/>
            <person name="Jenkins J."/>
            <person name="Shu S."/>
            <person name="Rokhsar D."/>
        </authorList>
    </citation>
    <scope>NUCLEOTIDE SEQUENCE</scope>
</reference>
<dbReference type="EMBL" id="CM000764">
    <property type="protein sequence ID" value="OQU82965.1"/>
    <property type="molecule type" value="Genomic_DNA"/>
</dbReference>
<organism evidence="2 3">
    <name type="scientific">Sorghum bicolor</name>
    <name type="common">Sorghum</name>
    <name type="synonym">Sorghum vulgare</name>
    <dbReference type="NCBI Taxonomy" id="4558"/>
    <lineage>
        <taxon>Eukaryota</taxon>
        <taxon>Viridiplantae</taxon>
        <taxon>Streptophyta</taxon>
        <taxon>Embryophyta</taxon>
        <taxon>Tracheophyta</taxon>
        <taxon>Spermatophyta</taxon>
        <taxon>Magnoliopsida</taxon>
        <taxon>Liliopsida</taxon>
        <taxon>Poales</taxon>
        <taxon>Poaceae</taxon>
        <taxon>PACMAD clade</taxon>
        <taxon>Panicoideae</taxon>
        <taxon>Andropogonodae</taxon>
        <taxon>Andropogoneae</taxon>
        <taxon>Sorghinae</taxon>
        <taxon>Sorghum</taxon>
    </lineage>
</organism>
<feature type="compositionally biased region" description="Low complexity" evidence="1">
    <location>
        <begin position="1"/>
        <end position="15"/>
    </location>
</feature>
<keyword evidence="3" id="KW-1185">Reference proteome</keyword>
<feature type="region of interest" description="Disordered" evidence="1">
    <location>
        <begin position="1"/>
        <end position="21"/>
    </location>
</feature>
<sequence length="101" mass="10480">MVAAGGAPSSPQAAGHGCGASIRPSALPRRCVPHRADWPLGGDASSSSGALRPCLAWTGDPTQANNNCLLTEAPCLREQQLLARPYASRPHSVSQEISNYS</sequence>
<protein>
    <submittedName>
        <fullName evidence="2">Uncharacterized protein</fullName>
    </submittedName>
</protein>
<accession>A0A1Z5RHQ7</accession>
<dbReference type="AlphaFoldDB" id="A0A1Z5RHQ7"/>
<evidence type="ECO:0000256" key="1">
    <source>
        <dbReference type="SAM" id="MobiDB-lite"/>
    </source>
</evidence>
<reference evidence="2" key="1">
    <citation type="journal article" date="2009" name="Nature">
        <title>The Sorghum bicolor genome and the diversification of grasses.</title>
        <authorList>
            <person name="Paterson A.H."/>
            <person name="Bowers J.E."/>
            <person name="Bruggmann R."/>
            <person name="Dubchak I."/>
            <person name="Grimwood J."/>
            <person name="Gundlach H."/>
            <person name="Haberer G."/>
            <person name="Hellsten U."/>
            <person name="Mitros T."/>
            <person name="Poliakov A."/>
            <person name="Schmutz J."/>
            <person name="Spannagl M."/>
            <person name="Tang H."/>
            <person name="Wang X."/>
            <person name="Wicker T."/>
            <person name="Bharti A.K."/>
            <person name="Chapman J."/>
            <person name="Feltus F.A."/>
            <person name="Gowik U."/>
            <person name="Grigoriev I.V."/>
            <person name="Lyons E."/>
            <person name="Maher C.A."/>
            <person name="Martis M."/>
            <person name="Narechania A."/>
            <person name="Otillar R.P."/>
            <person name="Penning B.W."/>
            <person name="Salamov A.A."/>
            <person name="Wang Y."/>
            <person name="Zhang L."/>
            <person name="Carpita N.C."/>
            <person name="Freeling M."/>
            <person name="Gingle A.R."/>
            <person name="Hash C.T."/>
            <person name="Keller B."/>
            <person name="Klein P."/>
            <person name="Kresovich S."/>
            <person name="McCann M.C."/>
            <person name="Ming R."/>
            <person name="Peterson D.G."/>
            <person name="Mehboob-ur-Rahman"/>
            <person name="Ware D."/>
            <person name="Westhoff P."/>
            <person name="Mayer K.F."/>
            <person name="Messing J."/>
            <person name="Rokhsar D.S."/>
        </authorList>
    </citation>
    <scope>NUCLEOTIDE SEQUENCE [LARGE SCALE GENOMIC DNA]</scope>
</reference>
<dbReference type="InParanoid" id="A0A1Z5RHQ7"/>
<gene>
    <name evidence="2" type="ORF">SORBI_3005G054401</name>
</gene>
<proteinExistence type="predicted"/>
<name>A0A1Z5RHQ7_SORBI</name>
<evidence type="ECO:0000313" key="2">
    <source>
        <dbReference type="EMBL" id="OQU82965.1"/>
    </source>
</evidence>